<dbReference type="EMBL" id="FOFX01000080">
    <property type="protein sequence ID" value="SEQ54698.1"/>
    <property type="molecule type" value="Genomic_DNA"/>
</dbReference>
<protein>
    <submittedName>
        <fullName evidence="4">Uncharacterized protein</fullName>
    </submittedName>
</protein>
<reference evidence="2 7" key="3">
    <citation type="submission" date="2018-04" db="EMBL/GenBank/DDBJ databases">
        <title>Active sludge and wastewater microbial communities from Klosterneuburg, Austria.</title>
        <authorList>
            <person name="Wagner M."/>
        </authorList>
    </citation>
    <scope>NUCLEOTIDE SEQUENCE [LARGE SCALE GENOMIC DNA]</scope>
    <source>
        <strain evidence="2 7">Nm4</strain>
    </source>
</reference>
<proteinExistence type="predicted"/>
<keyword evidence="6" id="KW-1185">Reference proteome</keyword>
<dbReference type="Proteomes" id="UP000181998">
    <property type="component" value="Unassembled WGS sequence"/>
</dbReference>
<dbReference type="Proteomes" id="UP000182882">
    <property type="component" value="Unassembled WGS sequence"/>
</dbReference>
<gene>
    <name evidence="2" type="ORF">C8R28_10246</name>
    <name evidence="3" type="ORF">SAMN05216406_1307</name>
    <name evidence="4" type="ORF">SAMN05421510_10806</name>
</gene>
<dbReference type="EMBL" id="FNLN01000030">
    <property type="protein sequence ID" value="SDU16942.1"/>
    <property type="molecule type" value="Genomic_DNA"/>
</dbReference>
<sequence>MQTEDTQPKKKNIAITMICAVLLAFALILIGSWFWGWEY</sequence>
<evidence type="ECO:0000313" key="6">
    <source>
        <dbReference type="Proteomes" id="UP000182882"/>
    </source>
</evidence>
<keyword evidence="1" id="KW-0812">Transmembrane</keyword>
<keyword evidence="1" id="KW-0472">Membrane</keyword>
<feature type="transmembrane region" description="Helical" evidence="1">
    <location>
        <begin position="12"/>
        <end position="35"/>
    </location>
</feature>
<evidence type="ECO:0000313" key="4">
    <source>
        <dbReference type="EMBL" id="SEQ54698.1"/>
    </source>
</evidence>
<reference evidence="4 5" key="2">
    <citation type="submission" date="2016-10" db="EMBL/GenBank/DDBJ databases">
        <authorList>
            <person name="de Groot N.N."/>
        </authorList>
    </citation>
    <scope>NUCLEOTIDE SEQUENCE [LARGE SCALE GENOMIC DNA]</scope>
    <source>
        <strain evidence="3">Nm10</strain>
        <strain evidence="4 5">Nm9</strain>
    </source>
</reference>
<dbReference type="EMBL" id="QAOL01000024">
    <property type="protein sequence ID" value="PTQ83204.1"/>
    <property type="molecule type" value="Genomic_DNA"/>
</dbReference>
<dbReference type="AlphaFoldDB" id="A0A1H9GXF5"/>
<organism evidence="4 5">
    <name type="scientific">Nitrosomonas ureae</name>
    <dbReference type="NCBI Taxonomy" id="44577"/>
    <lineage>
        <taxon>Bacteria</taxon>
        <taxon>Pseudomonadati</taxon>
        <taxon>Pseudomonadota</taxon>
        <taxon>Betaproteobacteria</taxon>
        <taxon>Nitrosomonadales</taxon>
        <taxon>Nitrosomonadaceae</taxon>
        <taxon>Nitrosomonas</taxon>
    </lineage>
</organism>
<evidence type="ECO:0000256" key="1">
    <source>
        <dbReference type="SAM" id="Phobius"/>
    </source>
</evidence>
<dbReference type="Proteomes" id="UP000244110">
    <property type="component" value="Unassembled WGS sequence"/>
</dbReference>
<evidence type="ECO:0000313" key="7">
    <source>
        <dbReference type="Proteomes" id="UP000244110"/>
    </source>
</evidence>
<evidence type="ECO:0000313" key="5">
    <source>
        <dbReference type="Proteomes" id="UP000181998"/>
    </source>
</evidence>
<accession>A0A1H9GXF5</accession>
<evidence type="ECO:0000313" key="2">
    <source>
        <dbReference type="EMBL" id="PTQ83204.1"/>
    </source>
</evidence>
<name>A0A1H9GXF5_9PROT</name>
<evidence type="ECO:0000313" key="3">
    <source>
        <dbReference type="EMBL" id="SDU16942.1"/>
    </source>
</evidence>
<reference evidence="6" key="1">
    <citation type="submission" date="2016-10" db="EMBL/GenBank/DDBJ databases">
        <authorList>
            <person name="Varghese N."/>
            <person name="Submissions S."/>
        </authorList>
    </citation>
    <scope>NUCLEOTIDE SEQUENCE [LARGE SCALE GENOMIC DNA]</scope>
    <source>
        <strain evidence="6">Nm10</strain>
    </source>
</reference>
<keyword evidence="1" id="KW-1133">Transmembrane helix</keyword>